<dbReference type="Gene3D" id="3.40.50.10710">
    <property type="entry name" value="Metallo-hydrolase/oxidoreductase"/>
    <property type="match status" value="1"/>
</dbReference>
<feature type="binding site" evidence="12">
    <location>
        <position position="77"/>
    </location>
    <ligand>
        <name>Zn(2+)</name>
        <dbReference type="ChEBI" id="CHEBI:29105"/>
        <label>1</label>
        <note>catalytic</note>
    </ligand>
</feature>
<dbReference type="InterPro" id="IPR055132">
    <property type="entry name" value="RNase_J_b_CASP"/>
</dbReference>
<comment type="subunit">
    <text evidence="9">Homodimer, may be a subunit of the RNA degradosome.</text>
</comment>
<dbReference type="SMART" id="SM00849">
    <property type="entry name" value="Lactamase_B"/>
    <property type="match status" value="1"/>
</dbReference>
<dbReference type="KEGG" id="abat:CFX1CAM_0010"/>
<comment type="cofactor">
    <cofactor evidence="12">
        <name>Ca(2+)</name>
        <dbReference type="ChEBI" id="CHEBI:29108"/>
    </cofactor>
    <text evidence="12">Binds 1 Ca(2+) cation per subunit. Seen in 1 crystal structure, it is not clear if it is physiologically important.</text>
</comment>
<evidence type="ECO:0000256" key="3">
    <source>
        <dbReference type="ARBA" id="ARBA00022723"/>
    </source>
</evidence>
<evidence type="ECO:0000256" key="4">
    <source>
        <dbReference type="ARBA" id="ARBA00022759"/>
    </source>
</evidence>
<keyword evidence="5 9" id="KW-0378">Hydrolase</keyword>
<dbReference type="InterPro" id="IPR004613">
    <property type="entry name" value="RNase_J"/>
</dbReference>
<evidence type="ECO:0000256" key="8">
    <source>
        <dbReference type="ARBA" id="ARBA00022884"/>
    </source>
</evidence>
<dbReference type="RefSeq" id="WP_087861038.1">
    <property type="nucleotide sequence ID" value="NZ_LT859958.1"/>
</dbReference>
<dbReference type="Gene3D" id="3.60.15.10">
    <property type="entry name" value="Ribonuclease Z/Hydroxyacylglutathione hydrolase-like"/>
    <property type="match status" value="1"/>
</dbReference>
<dbReference type="GO" id="GO:0005737">
    <property type="term" value="C:cytoplasm"/>
    <property type="evidence" value="ECO:0007669"/>
    <property type="project" value="UniProtKB-SubCell"/>
</dbReference>
<dbReference type="OrthoDB" id="9758375at2"/>
<gene>
    <name evidence="14" type="primary">rnjA</name>
    <name evidence="9" type="synonym">rnj</name>
    <name evidence="14" type="ORF">CFX1CAM_0010</name>
</gene>
<dbReference type="InterPro" id="IPR041636">
    <property type="entry name" value="RNase_J_C"/>
</dbReference>
<feature type="binding site" evidence="12">
    <location>
        <position position="141"/>
    </location>
    <ligand>
        <name>Zn(2+)</name>
        <dbReference type="ChEBI" id="CHEBI:29105"/>
        <label>1</label>
        <note>catalytic</note>
    </ligand>
</feature>
<comment type="similarity">
    <text evidence="9">Belongs to the metallo-beta-lactamase superfamily. RNA-metabolizing metallo-beta-lactamase-like family. Bacterial RNase J subfamily.</text>
</comment>
<evidence type="ECO:0000256" key="2">
    <source>
        <dbReference type="ARBA" id="ARBA00022722"/>
    </source>
</evidence>
<feature type="binding site" evidence="12">
    <location>
        <position position="163"/>
    </location>
    <ligand>
        <name>Zn(2+)</name>
        <dbReference type="ChEBI" id="CHEBI:29105"/>
        <label>1</label>
        <note>catalytic</note>
    </ligand>
</feature>
<dbReference type="GO" id="GO:0008270">
    <property type="term" value="F:zinc ion binding"/>
    <property type="evidence" value="ECO:0007669"/>
    <property type="project" value="InterPro"/>
</dbReference>
<feature type="binding site" evidence="12">
    <location>
        <position position="47"/>
    </location>
    <ligand>
        <name>Ca(2+)</name>
        <dbReference type="ChEBI" id="CHEBI:29108"/>
    </ligand>
</feature>
<dbReference type="EMBL" id="LT859958">
    <property type="protein sequence ID" value="SMX53076.1"/>
    <property type="molecule type" value="Genomic_DNA"/>
</dbReference>
<feature type="binding site" evidence="12">
    <location>
        <position position="49"/>
    </location>
    <ligand>
        <name>Ca(2+)</name>
        <dbReference type="ChEBI" id="CHEBI:29108"/>
    </ligand>
</feature>
<dbReference type="SUPFAM" id="SSF56281">
    <property type="entry name" value="Metallo-hydrolase/oxidoreductase"/>
    <property type="match status" value="1"/>
</dbReference>
<dbReference type="Pfam" id="PF17770">
    <property type="entry name" value="RNase_J_C"/>
    <property type="match status" value="1"/>
</dbReference>
<dbReference type="PROSITE" id="PS01292">
    <property type="entry name" value="UPF0036"/>
    <property type="match status" value="1"/>
</dbReference>
<feature type="binding site" evidence="12">
    <location>
        <position position="390"/>
    </location>
    <ligand>
        <name>Zn(2+)</name>
        <dbReference type="ChEBI" id="CHEBI:29105"/>
        <label>2</label>
        <note>catalytic</note>
    </ligand>
</feature>
<keyword evidence="1 9" id="KW-0963">Cytoplasm</keyword>
<comment type="cofactor">
    <cofactor evidence="12">
        <name>Zn(2+)</name>
        <dbReference type="ChEBI" id="CHEBI:29105"/>
    </cofactor>
    <text evidence="12">Binds 2 Zn(2+) ions per subunit. It is not clear if Zn(2+) or Mg(2+) is physiologically important.</text>
</comment>
<dbReference type="AlphaFoldDB" id="A0A1Y6K0I8"/>
<feature type="active site" description="Proton acceptor" evidence="10">
    <location>
        <position position="368"/>
    </location>
</feature>
<keyword evidence="8 9" id="KW-0694">RNA-binding</keyword>
<protein>
    <recommendedName>
        <fullName evidence="9">Ribonuclease J</fullName>
        <shortName evidence="9">RNase J</shortName>
        <ecNumber evidence="9">3.1.-.-</ecNumber>
    </recommendedName>
</protein>
<feature type="binding site" evidence="12">
    <location>
        <position position="78"/>
    </location>
    <ligand>
        <name>Zn(2+)</name>
        <dbReference type="ChEBI" id="CHEBI:29105"/>
        <label>2</label>
        <note>catalytic</note>
    </ligand>
</feature>
<evidence type="ECO:0000256" key="9">
    <source>
        <dbReference type="HAMAP-Rule" id="MF_01491"/>
    </source>
</evidence>
<reference evidence="15" key="1">
    <citation type="submission" date="2017-05" db="EMBL/GenBank/DDBJ databases">
        <authorList>
            <person name="Kirkegaard R."/>
            <person name="Mcilroy J S."/>
        </authorList>
    </citation>
    <scope>NUCLEOTIDE SEQUENCE [LARGE SCALE GENOMIC DNA]</scope>
</reference>
<feature type="binding site" evidence="12">
    <location>
        <position position="443"/>
    </location>
    <ligand>
        <name>Ca(2+)</name>
        <dbReference type="ChEBI" id="CHEBI:29108"/>
    </ligand>
</feature>
<feature type="active site" description="Proton donor" evidence="10">
    <location>
        <position position="195"/>
    </location>
</feature>
<keyword evidence="2 9" id="KW-0540">Nuclease</keyword>
<accession>A0A1Y6K0I8</accession>
<organism evidence="14 15">
    <name type="scientific">Candidatus Brevifilum fermentans</name>
    <dbReference type="NCBI Taxonomy" id="1986204"/>
    <lineage>
        <taxon>Bacteria</taxon>
        <taxon>Bacillati</taxon>
        <taxon>Chloroflexota</taxon>
        <taxon>Anaerolineae</taxon>
        <taxon>Anaerolineales</taxon>
        <taxon>Anaerolineaceae</taxon>
        <taxon>Candidatus Brevifilum</taxon>
    </lineage>
</organism>
<dbReference type="Pfam" id="PF00753">
    <property type="entry name" value="Lactamase_B"/>
    <property type="match status" value="1"/>
</dbReference>
<keyword evidence="4 9" id="KW-0255">Endonuclease</keyword>
<evidence type="ECO:0000313" key="15">
    <source>
        <dbReference type="Proteomes" id="UP000195514"/>
    </source>
</evidence>
<dbReference type="Proteomes" id="UP000195514">
    <property type="component" value="Chromosome I"/>
</dbReference>
<dbReference type="InterPro" id="IPR001279">
    <property type="entry name" value="Metallo-B-lactamas"/>
</dbReference>
<dbReference type="InterPro" id="IPR036866">
    <property type="entry name" value="RibonucZ/Hydroxyglut_hydro"/>
</dbReference>
<evidence type="ECO:0000259" key="13">
    <source>
        <dbReference type="SMART" id="SM00849"/>
    </source>
</evidence>
<dbReference type="InterPro" id="IPR011108">
    <property type="entry name" value="RMMBL"/>
</dbReference>
<dbReference type="PANTHER" id="PTHR43694:SF1">
    <property type="entry name" value="RIBONUCLEASE J"/>
    <property type="match status" value="1"/>
</dbReference>
<evidence type="ECO:0000256" key="6">
    <source>
        <dbReference type="ARBA" id="ARBA00022833"/>
    </source>
</evidence>
<keyword evidence="3 12" id="KW-0479">Metal-binding</keyword>
<comment type="subcellular location">
    <subcellularLocation>
        <location evidence="9">Cytoplasm</location>
    </subcellularLocation>
</comment>
<evidence type="ECO:0000256" key="10">
    <source>
        <dbReference type="PIRSR" id="PIRSR004803-1"/>
    </source>
</evidence>
<dbReference type="PANTHER" id="PTHR43694">
    <property type="entry name" value="RIBONUCLEASE J"/>
    <property type="match status" value="1"/>
</dbReference>
<evidence type="ECO:0000256" key="12">
    <source>
        <dbReference type="PIRSR" id="PIRSR004803-3"/>
    </source>
</evidence>
<dbReference type="Gene3D" id="3.10.20.580">
    <property type="match status" value="1"/>
</dbReference>
<name>A0A1Y6K0I8_9CHLR</name>
<feature type="binding site" evidence="9 11">
    <location>
        <begin position="364"/>
        <end position="368"/>
    </location>
    <ligand>
        <name>substrate</name>
    </ligand>
</feature>
<dbReference type="GO" id="GO:0004534">
    <property type="term" value="F:5'-3' RNA exonuclease activity"/>
    <property type="evidence" value="ECO:0007669"/>
    <property type="project" value="UniProtKB-UniRule"/>
</dbReference>
<evidence type="ECO:0000256" key="5">
    <source>
        <dbReference type="ARBA" id="ARBA00022801"/>
    </source>
</evidence>
<dbReference type="GO" id="GO:0006364">
    <property type="term" value="P:rRNA processing"/>
    <property type="evidence" value="ECO:0007669"/>
    <property type="project" value="UniProtKB-UniRule"/>
</dbReference>
<feature type="domain" description="Metallo-beta-lactamase" evidence="13">
    <location>
        <begin position="19"/>
        <end position="215"/>
    </location>
</feature>
<keyword evidence="15" id="KW-1185">Reference proteome</keyword>
<dbReference type="CDD" id="cd07714">
    <property type="entry name" value="RNaseJ_MBL-fold"/>
    <property type="match status" value="1"/>
</dbReference>
<keyword evidence="7 9" id="KW-0269">Exonuclease</keyword>
<dbReference type="InterPro" id="IPR030854">
    <property type="entry name" value="RNase_J_bac"/>
</dbReference>
<dbReference type="EC" id="3.1.-.-" evidence="9"/>
<dbReference type="NCBIfam" id="TIGR00649">
    <property type="entry name" value="MG423"/>
    <property type="match status" value="1"/>
</dbReference>
<sequence>MNKNKILRIIPIGGLGEVGKNMTLYEYGNNILIVDAGLMFPENDMLGIDYIIPDFEHYLKDKRDQVRGMIFTHGHEDHIGAVQHLLEMVNAPIYATKLTLGLLEVKLSRYGMLAKADLRPVNAGEQISIGPFTVDFFHVCHSIPDGVGLGIETPAGLVVHTGDYKFDHTPVDNWPTDYAKLAEFAQRGVLALLADSTNATEPGWTPSERTIEGALDQVFETAKGRILVATFASLISRMQQVADAAERHGRKIAFTGRSMVENMNMARSLGYVDFPERLVITLEQSLTMPDNQVVLMCTGAQGEPRSIMGRLANGTNRKFDIREGDTIVLSSQPIPGNEEPVYRTINQLFRRGADVIYEAIAPIHVSGHASQEEIKLLLHLVRPKYLIPIHGELRMLKQHAKLAKEVGMPKENICVVENGQIIELVNGELQLAERIPGDYIFVDGSGVGDVDRSIVRERESLAQDGIVVINLVIDDQTGQLNGDPQIITRGFILMDEMQPILDGVKTRIQETLRSSDGNLQGQVLRAVKSYLYEETKRSPYIVVNINRF</sequence>
<keyword evidence="9" id="KW-0698">rRNA processing</keyword>
<dbReference type="HAMAP" id="MF_01491">
    <property type="entry name" value="RNase_J_bact"/>
    <property type="match status" value="1"/>
</dbReference>
<keyword evidence="12" id="KW-0106">Calcium</keyword>
<dbReference type="GO" id="GO:0003723">
    <property type="term" value="F:RNA binding"/>
    <property type="evidence" value="ECO:0007669"/>
    <property type="project" value="UniProtKB-UniRule"/>
</dbReference>
<feature type="binding site" evidence="12">
    <location>
        <position position="73"/>
    </location>
    <ligand>
        <name>Zn(2+)</name>
        <dbReference type="ChEBI" id="CHEBI:29105"/>
        <label>1</label>
        <note>catalytic</note>
    </ligand>
</feature>
<evidence type="ECO:0000256" key="11">
    <source>
        <dbReference type="PIRSR" id="PIRSR004803-2"/>
    </source>
</evidence>
<comment type="function">
    <text evidence="9">An RNase that has 5'-3' exonuclease and possibly endonuclease activity. Involved in maturation of rRNA and in some organisms also mRNA maturation and/or decay.</text>
</comment>
<dbReference type="PIRSF" id="PIRSF004803">
    <property type="entry name" value="RnjA"/>
    <property type="match status" value="1"/>
</dbReference>
<dbReference type="Pfam" id="PF22505">
    <property type="entry name" value="RNase_J_b_CASP"/>
    <property type="match status" value="1"/>
</dbReference>
<dbReference type="GO" id="GO:0004521">
    <property type="term" value="F:RNA endonuclease activity"/>
    <property type="evidence" value="ECO:0007669"/>
    <property type="project" value="UniProtKB-UniRule"/>
</dbReference>
<dbReference type="InterPro" id="IPR042173">
    <property type="entry name" value="RNase_J_2"/>
</dbReference>
<feature type="binding site" evidence="12">
    <location>
        <position position="75"/>
    </location>
    <ligand>
        <name>Zn(2+)</name>
        <dbReference type="ChEBI" id="CHEBI:29105"/>
        <label>1</label>
        <note>catalytic</note>
    </ligand>
</feature>
<evidence type="ECO:0000256" key="1">
    <source>
        <dbReference type="ARBA" id="ARBA00022490"/>
    </source>
</evidence>
<keyword evidence="6 12" id="KW-0862">Zinc</keyword>
<evidence type="ECO:0000256" key="7">
    <source>
        <dbReference type="ARBA" id="ARBA00022839"/>
    </source>
</evidence>
<dbReference type="InterPro" id="IPR001587">
    <property type="entry name" value="RNase_J_CS"/>
</dbReference>
<proteinExistence type="inferred from homology"/>
<dbReference type="Pfam" id="PF07521">
    <property type="entry name" value="RMMBL"/>
    <property type="match status" value="1"/>
</dbReference>
<evidence type="ECO:0000313" key="14">
    <source>
        <dbReference type="EMBL" id="SMX53076.1"/>
    </source>
</evidence>